<dbReference type="InterPro" id="IPR036509">
    <property type="entry name" value="Met_Sox_Rdtase_MsrA_sf"/>
</dbReference>
<evidence type="ECO:0000259" key="5">
    <source>
        <dbReference type="Pfam" id="PF01625"/>
    </source>
</evidence>
<dbReference type="PANTHER" id="PTHR43774:SF1">
    <property type="entry name" value="PEPTIDE METHIONINE SULFOXIDE REDUCTASE MSRA 2"/>
    <property type="match status" value="1"/>
</dbReference>
<dbReference type="OrthoDB" id="4174719at2"/>
<reference evidence="7" key="1">
    <citation type="submission" date="2018-02" db="EMBL/GenBank/DDBJ databases">
        <authorList>
            <person name="O'Hara-Hanley K."/>
            <person name="Soby S."/>
        </authorList>
    </citation>
    <scope>NUCLEOTIDE SEQUENCE [LARGE SCALE GENOMIC DNA]</scope>
    <source>
        <strain evidence="7">MWU14-2602</strain>
    </source>
</reference>
<dbReference type="SUPFAM" id="SSF55068">
    <property type="entry name" value="Peptide methionine sulfoxide reductase"/>
    <property type="match status" value="1"/>
</dbReference>
<dbReference type="Pfam" id="PF01625">
    <property type="entry name" value="PMSR"/>
    <property type="match status" value="1"/>
</dbReference>
<dbReference type="HAMAP" id="MF_01401">
    <property type="entry name" value="MsrA"/>
    <property type="match status" value="1"/>
</dbReference>
<comment type="function">
    <text evidence="4">Has an important function as a repair enzyme for proteins that have been inactivated by oxidation. Catalyzes the reversible oxidation-reduction of methionine sulfoxide in proteins to methionine.</text>
</comment>
<keyword evidence="7" id="KW-1185">Reference proteome</keyword>
<dbReference type="RefSeq" id="WP_103904472.1">
    <property type="nucleotide sequence ID" value="NZ_PQWB01000175.1"/>
</dbReference>
<dbReference type="Gene3D" id="3.30.1060.10">
    <property type="entry name" value="Peptide methionine sulphoxide reductase MsrA"/>
    <property type="match status" value="1"/>
</dbReference>
<feature type="active site" evidence="4">
    <location>
        <position position="10"/>
    </location>
</feature>
<evidence type="ECO:0000256" key="3">
    <source>
        <dbReference type="ARBA" id="ARBA00048782"/>
    </source>
</evidence>
<name>A0A2S5DAT9_9NEIS</name>
<dbReference type="AlphaFoldDB" id="A0A2S5DAT9"/>
<comment type="caution">
    <text evidence="6">The sequence shown here is derived from an EMBL/GenBank/DDBJ whole genome shotgun (WGS) entry which is preliminary data.</text>
</comment>
<sequence>MENAILGGGCFWCLEAAFSPLRGVRRVVSGYCGGESAHPSYQQVCGGRSGHVEVVSIEYDPDAIDYATLLQVFFAVHDPTTLNRQGHDVGSQYASAIFCQNNSQRAIAEQTLSQLRQEQVFADPIVTRLEDAAPFYPAEDYHQNYYAQNQQQNYCQLVISPKLSKIRQKFAHLLQNN</sequence>
<dbReference type="EC" id="1.8.4.11" evidence="4"/>
<comment type="similarity">
    <text evidence="4">Belongs to the MsrA Met sulfoxide reductase family.</text>
</comment>
<dbReference type="GO" id="GO:0033744">
    <property type="term" value="F:L-methionine:thioredoxin-disulfide S-oxidoreductase activity"/>
    <property type="evidence" value="ECO:0007669"/>
    <property type="project" value="RHEA"/>
</dbReference>
<protein>
    <recommendedName>
        <fullName evidence="4">Peptide methionine sulfoxide reductase MsrA</fullName>
        <shortName evidence="4">Protein-methionine-S-oxide reductase</shortName>
        <ecNumber evidence="4">1.8.4.11</ecNumber>
    </recommendedName>
    <alternativeName>
        <fullName evidence="4">Peptide-methionine (S)-S-oxide reductase</fullName>
        <shortName evidence="4">Peptide Met(O) reductase</shortName>
    </alternativeName>
</protein>
<dbReference type="PANTHER" id="PTHR43774">
    <property type="entry name" value="PEPTIDE METHIONINE SULFOXIDE REDUCTASE"/>
    <property type="match status" value="1"/>
</dbReference>
<dbReference type="Proteomes" id="UP000237082">
    <property type="component" value="Unassembled WGS sequence"/>
</dbReference>
<organism evidence="6 7">
    <name type="scientific">Chromobacterium alticapitis</name>
    <dbReference type="NCBI Taxonomy" id="2073169"/>
    <lineage>
        <taxon>Bacteria</taxon>
        <taxon>Pseudomonadati</taxon>
        <taxon>Pseudomonadota</taxon>
        <taxon>Betaproteobacteria</taxon>
        <taxon>Neisseriales</taxon>
        <taxon>Chromobacteriaceae</taxon>
        <taxon>Chromobacterium</taxon>
    </lineage>
</organism>
<dbReference type="EMBL" id="PQWB01000175">
    <property type="protein sequence ID" value="POZ60102.1"/>
    <property type="molecule type" value="Genomic_DNA"/>
</dbReference>
<evidence type="ECO:0000313" key="7">
    <source>
        <dbReference type="Proteomes" id="UP000237082"/>
    </source>
</evidence>
<evidence type="ECO:0000256" key="2">
    <source>
        <dbReference type="ARBA" id="ARBA00047806"/>
    </source>
</evidence>
<comment type="catalytic activity">
    <reaction evidence="2 4">
        <text>L-methionyl-[protein] + [thioredoxin]-disulfide + H2O = L-methionyl-(S)-S-oxide-[protein] + [thioredoxin]-dithiol</text>
        <dbReference type="Rhea" id="RHEA:14217"/>
        <dbReference type="Rhea" id="RHEA-COMP:10698"/>
        <dbReference type="Rhea" id="RHEA-COMP:10700"/>
        <dbReference type="Rhea" id="RHEA-COMP:12313"/>
        <dbReference type="Rhea" id="RHEA-COMP:12315"/>
        <dbReference type="ChEBI" id="CHEBI:15377"/>
        <dbReference type="ChEBI" id="CHEBI:16044"/>
        <dbReference type="ChEBI" id="CHEBI:29950"/>
        <dbReference type="ChEBI" id="CHEBI:44120"/>
        <dbReference type="ChEBI" id="CHEBI:50058"/>
        <dbReference type="EC" id="1.8.4.11"/>
    </reaction>
</comment>
<dbReference type="GO" id="GO:0008113">
    <property type="term" value="F:peptide-methionine (S)-S-oxide reductase activity"/>
    <property type="evidence" value="ECO:0007669"/>
    <property type="project" value="UniProtKB-UniRule"/>
</dbReference>
<feature type="domain" description="Peptide methionine sulphoxide reductase MsrA" evidence="5">
    <location>
        <begin position="4"/>
        <end position="156"/>
    </location>
</feature>
<keyword evidence="1 4" id="KW-0560">Oxidoreductase</keyword>
<evidence type="ECO:0000256" key="1">
    <source>
        <dbReference type="ARBA" id="ARBA00023002"/>
    </source>
</evidence>
<comment type="catalytic activity">
    <reaction evidence="3 4">
        <text>[thioredoxin]-disulfide + L-methionine + H2O = L-methionine (S)-S-oxide + [thioredoxin]-dithiol</text>
        <dbReference type="Rhea" id="RHEA:19993"/>
        <dbReference type="Rhea" id="RHEA-COMP:10698"/>
        <dbReference type="Rhea" id="RHEA-COMP:10700"/>
        <dbReference type="ChEBI" id="CHEBI:15377"/>
        <dbReference type="ChEBI" id="CHEBI:29950"/>
        <dbReference type="ChEBI" id="CHEBI:50058"/>
        <dbReference type="ChEBI" id="CHEBI:57844"/>
        <dbReference type="ChEBI" id="CHEBI:58772"/>
        <dbReference type="EC" id="1.8.4.11"/>
    </reaction>
</comment>
<evidence type="ECO:0000256" key="4">
    <source>
        <dbReference type="HAMAP-Rule" id="MF_01401"/>
    </source>
</evidence>
<gene>
    <name evidence="4 6" type="primary">msrA</name>
    <name evidence="6" type="ORF">C2I19_20705</name>
</gene>
<proteinExistence type="inferred from homology"/>
<accession>A0A2S5DAT9</accession>
<dbReference type="NCBIfam" id="TIGR00401">
    <property type="entry name" value="msrA"/>
    <property type="match status" value="1"/>
</dbReference>
<evidence type="ECO:0000313" key="6">
    <source>
        <dbReference type="EMBL" id="POZ60102.1"/>
    </source>
</evidence>
<dbReference type="InterPro" id="IPR002569">
    <property type="entry name" value="Met_Sox_Rdtase_MsrA_dom"/>
</dbReference>